<dbReference type="HAMAP" id="MF_00109">
    <property type="entry name" value="Shikimate_kinase"/>
    <property type="match status" value="1"/>
</dbReference>
<keyword evidence="1 7" id="KW-0028">Amino-acid biosynthesis</keyword>
<comment type="caution">
    <text evidence="7">Lacks conserved residue(s) required for the propagation of feature annotation.</text>
</comment>
<evidence type="ECO:0000256" key="3">
    <source>
        <dbReference type="ARBA" id="ARBA00022741"/>
    </source>
</evidence>
<accession>A0A1I2RZ60</accession>
<dbReference type="PANTHER" id="PTHR21087:SF16">
    <property type="entry name" value="SHIKIMATE KINASE 1, CHLOROPLASTIC"/>
    <property type="match status" value="1"/>
</dbReference>
<dbReference type="RefSeq" id="WP_014074251.1">
    <property type="nucleotide sequence ID" value="NZ_AYYL01000018.1"/>
</dbReference>
<feature type="binding site" evidence="7">
    <location>
        <position position="134"/>
    </location>
    <ligand>
        <name>substrate</name>
    </ligand>
</feature>
<dbReference type="InterPro" id="IPR031322">
    <property type="entry name" value="Shikimate/glucono_kinase"/>
</dbReference>
<keyword evidence="7" id="KW-0479">Metal-binding</keyword>
<comment type="function">
    <text evidence="7">Catalyzes the specific phosphorylation of the 3-hydroxyl group of shikimic acid using ATP as a cosubstrate.</text>
</comment>
<dbReference type="GO" id="GO:0005829">
    <property type="term" value="C:cytosol"/>
    <property type="evidence" value="ECO:0007669"/>
    <property type="project" value="TreeGrafter"/>
</dbReference>
<dbReference type="InterPro" id="IPR000623">
    <property type="entry name" value="Shikimate_kinase/TSH1"/>
</dbReference>
<feature type="binding site" evidence="7">
    <location>
        <position position="56"/>
    </location>
    <ligand>
        <name>substrate</name>
    </ligand>
</feature>
<feature type="binding site" evidence="7">
    <location>
        <position position="116"/>
    </location>
    <ligand>
        <name>ATP</name>
        <dbReference type="ChEBI" id="CHEBI:30616"/>
    </ligand>
</feature>
<dbReference type="InterPro" id="IPR027417">
    <property type="entry name" value="P-loop_NTPase"/>
</dbReference>
<evidence type="ECO:0000256" key="5">
    <source>
        <dbReference type="ARBA" id="ARBA00022840"/>
    </source>
</evidence>
<evidence type="ECO:0000256" key="2">
    <source>
        <dbReference type="ARBA" id="ARBA00022679"/>
    </source>
</evidence>
<dbReference type="UniPathway" id="UPA00053">
    <property type="reaction ID" value="UER00088"/>
</dbReference>
<keyword evidence="4 7" id="KW-0418">Kinase</keyword>
<reference evidence="9" key="1">
    <citation type="submission" date="2016-10" db="EMBL/GenBank/DDBJ databases">
        <authorList>
            <person name="Varghese N."/>
            <person name="Submissions S."/>
        </authorList>
    </citation>
    <scope>NUCLEOTIDE SEQUENCE [LARGE SCALE GENOMIC DNA]</scope>
    <source>
        <strain evidence="9">DSM 20403</strain>
    </source>
</reference>
<dbReference type="Proteomes" id="UP000182635">
    <property type="component" value="Unassembled WGS sequence"/>
</dbReference>
<organism evidence="8 9">
    <name type="scientific">Ligilactobacillus ruminis DSM 20403 = NBRC 102161</name>
    <dbReference type="NCBI Taxonomy" id="1423798"/>
    <lineage>
        <taxon>Bacteria</taxon>
        <taxon>Bacillati</taxon>
        <taxon>Bacillota</taxon>
        <taxon>Bacilli</taxon>
        <taxon>Lactobacillales</taxon>
        <taxon>Lactobacillaceae</taxon>
        <taxon>Ligilactobacillus</taxon>
    </lineage>
</organism>
<dbReference type="CDD" id="cd00464">
    <property type="entry name" value="SK"/>
    <property type="match status" value="1"/>
</dbReference>
<evidence type="ECO:0000256" key="1">
    <source>
        <dbReference type="ARBA" id="ARBA00022605"/>
    </source>
</evidence>
<dbReference type="EC" id="2.7.1.71" evidence="7"/>
<evidence type="ECO:0000313" key="8">
    <source>
        <dbReference type="EMBL" id="SFG45975.1"/>
    </source>
</evidence>
<comment type="subunit">
    <text evidence="7">Monomer.</text>
</comment>
<dbReference type="GO" id="GO:0000287">
    <property type="term" value="F:magnesium ion binding"/>
    <property type="evidence" value="ECO:0007669"/>
    <property type="project" value="UniProtKB-UniRule"/>
</dbReference>
<comment type="cofactor">
    <cofactor evidence="7">
        <name>Mg(2+)</name>
        <dbReference type="ChEBI" id="CHEBI:18420"/>
    </cofactor>
    <text evidence="7">Binds 1 Mg(2+) ion per subunit.</text>
</comment>
<evidence type="ECO:0000256" key="4">
    <source>
        <dbReference type="ARBA" id="ARBA00022777"/>
    </source>
</evidence>
<feature type="binding site" evidence="7">
    <location>
        <position position="14"/>
    </location>
    <ligand>
        <name>Mg(2+)</name>
        <dbReference type="ChEBI" id="CHEBI:18420"/>
    </ligand>
</feature>
<feature type="binding site" evidence="7">
    <location>
        <position position="77"/>
    </location>
    <ligand>
        <name>substrate</name>
    </ligand>
</feature>
<gene>
    <name evidence="7" type="primary">aroK</name>
    <name evidence="8" type="ORF">SAMN02910432_01463</name>
</gene>
<comment type="similarity">
    <text evidence="7">Belongs to the shikimate kinase family.</text>
</comment>
<dbReference type="GO" id="GO:0004765">
    <property type="term" value="F:shikimate kinase activity"/>
    <property type="evidence" value="ECO:0007669"/>
    <property type="project" value="UniProtKB-UniRule"/>
</dbReference>
<keyword evidence="5 7" id="KW-0067">ATP-binding</keyword>
<dbReference type="GeneID" id="29803348"/>
<dbReference type="OrthoDB" id="9800332at2"/>
<dbReference type="SUPFAM" id="SSF52540">
    <property type="entry name" value="P-loop containing nucleoside triphosphate hydrolases"/>
    <property type="match status" value="1"/>
</dbReference>
<dbReference type="GO" id="GO:0005524">
    <property type="term" value="F:ATP binding"/>
    <property type="evidence" value="ECO:0007669"/>
    <property type="project" value="UniProtKB-UniRule"/>
</dbReference>
<dbReference type="GO" id="GO:0009073">
    <property type="term" value="P:aromatic amino acid family biosynthetic process"/>
    <property type="evidence" value="ECO:0007669"/>
    <property type="project" value="UniProtKB-KW"/>
</dbReference>
<keyword evidence="3 7" id="KW-0547">Nucleotide-binding</keyword>
<dbReference type="EMBL" id="FOPI01000023">
    <property type="protein sequence ID" value="SFG45975.1"/>
    <property type="molecule type" value="Genomic_DNA"/>
</dbReference>
<sequence>MKAIIIGFMGSGKTTVSRLLAQKLGCRAFDLDEYIVENERRSVKQIFEEDGEDYFRKREHELLLEILKEDAVLATGGGTPLREDNRMAMKNAGVPVILLEASSKETFERLQGDDTRPLATGLDETSLGNLKNQRRQAYEECADYAIKTDEMTPLEITEKISELL</sequence>
<evidence type="ECO:0000313" key="9">
    <source>
        <dbReference type="Proteomes" id="UP000182635"/>
    </source>
</evidence>
<protein>
    <recommendedName>
        <fullName evidence="7">Shikimate kinase</fullName>
        <shortName evidence="7">SK</shortName>
        <ecNumber evidence="7">2.7.1.71</ecNumber>
    </recommendedName>
</protein>
<feature type="binding site" evidence="7">
    <location>
        <begin position="10"/>
        <end position="15"/>
    </location>
    <ligand>
        <name>ATP</name>
        <dbReference type="ChEBI" id="CHEBI:30616"/>
    </ligand>
</feature>
<proteinExistence type="inferred from homology"/>
<comment type="pathway">
    <text evidence="7">Metabolic intermediate biosynthesis; chorismate biosynthesis; chorismate from D-erythrose 4-phosphate and phosphoenolpyruvate: step 5/7.</text>
</comment>
<dbReference type="Gene3D" id="3.40.50.300">
    <property type="entry name" value="P-loop containing nucleotide triphosphate hydrolases"/>
    <property type="match status" value="1"/>
</dbReference>
<evidence type="ECO:0000256" key="6">
    <source>
        <dbReference type="ARBA" id="ARBA00023141"/>
    </source>
</evidence>
<dbReference type="PANTHER" id="PTHR21087">
    <property type="entry name" value="SHIKIMATE KINASE"/>
    <property type="match status" value="1"/>
</dbReference>
<dbReference type="GO" id="GO:0008652">
    <property type="term" value="P:amino acid biosynthetic process"/>
    <property type="evidence" value="ECO:0007669"/>
    <property type="project" value="UniProtKB-KW"/>
</dbReference>
<keyword evidence="7" id="KW-0460">Magnesium</keyword>
<name>A0A1I2RZ60_9LACO</name>
<keyword evidence="2 7" id="KW-0808">Transferase</keyword>
<keyword evidence="7" id="KW-0963">Cytoplasm</keyword>
<comment type="catalytic activity">
    <reaction evidence="7">
        <text>shikimate + ATP = 3-phosphoshikimate + ADP + H(+)</text>
        <dbReference type="Rhea" id="RHEA:13121"/>
        <dbReference type="ChEBI" id="CHEBI:15378"/>
        <dbReference type="ChEBI" id="CHEBI:30616"/>
        <dbReference type="ChEBI" id="CHEBI:36208"/>
        <dbReference type="ChEBI" id="CHEBI:145989"/>
        <dbReference type="ChEBI" id="CHEBI:456216"/>
        <dbReference type="EC" id="2.7.1.71"/>
    </reaction>
</comment>
<dbReference type="PRINTS" id="PR01100">
    <property type="entry name" value="SHIKIMTKNASE"/>
</dbReference>
<comment type="subcellular location">
    <subcellularLocation>
        <location evidence="7">Cytoplasm</location>
    </subcellularLocation>
</comment>
<dbReference type="Pfam" id="PF01202">
    <property type="entry name" value="SKI"/>
    <property type="match status" value="1"/>
</dbReference>
<dbReference type="AlphaFoldDB" id="A0A1I2RZ60"/>
<keyword evidence="6 7" id="KW-0057">Aromatic amino acid biosynthesis</keyword>
<feature type="binding site" evidence="7">
    <location>
        <position position="32"/>
    </location>
    <ligand>
        <name>substrate</name>
    </ligand>
</feature>
<dbReference type="GO" id="GO:0009423">
    <property type="term" value="P:chorismate biosynthetic process"/>
    <property type="evidence" value="ECO:0007669"/>
    <property type="project" value="UniProtKB-UniRule"/>
</dbReference>
<evidence type="ECO:0000256" key="7">
    <source>
        <dbReference type="HAMAP-Rule" id="MF_00109"/>
    </source>
</evidence>